<dbReference type="EMBL" id="BMLV01000002">
    <property type="protein sequence ID" value="GGP02816.1"/>
    <property type="molecule type" value="Genomic_DNA"/>
</dbReference>
<gene>
    <name evidence="1" type="ORF">GCM10010992_08730</name>
</gene>
<accession>A0ABQ2NI35</accession>
<proteinExistence type="predicted"/>
<dbReference type="Proteomes" id="UP000620064">
    <property type="component" value="Unassembled WGS sequence"/>
</dbReference>
<dbReference type="GO" id="GO:0003677">
    <property type="term" value="F:DNA binding"/>
    <property type="evidence" value="ECO:0007669"/>
    <property type="project" value="UniProtKB-KW"/>
</dbReference>
<protein>
    <submittedName>
        <fullName evidence="1">DNA-binding protein</fullName>
    </submittedName>
</protein>
<reference evidence="2" key="1">
    <citation type="journal article" date="2019" name="Int. J. Syst. Evol. Microbiol.">
        <title>The Global Catalogue of Microorganisms (GCM) 10K type strain sequencing project: providing services to taxonomists for standard genome sequencing and annotation.</title>
        <authorList>
            <consortium name="The Broad Institute Genomics Platform"/>
            <consortium name="The Broad Institute Genome Sequencing Center for Infectious Disease"/>
            <person name="Wu L."/>
            <person name="Ma J."/>
        </authorList>
    </citation>
    <scope>NUCLEOTIDE SEQUENCE [LARGE SCALE GENOMIC DNA]</scope>
    <source>
        <strain evidence="2">CGMCC 1.7656</strain>
    </source>
</reference>
<keyword evidence="1" id="KW-0238">DNA-binding</keyword>
<keyword evidence="2" id="KW-1185">Reference proteome</keyword>
<organism evidence="1 2">
    <name type="scientific">Cloacibacterium rupense</name>
    <dbReference type="NCBI Taxonomy" id="517423"/>
    <lineage>
        <taxon>Bacteria</taxon>
        <taxon>Pseudomonadati</taxon>
        <taxon>Bacteroidota</taxon>
        <taxon>Flavobacteriia</taxon>
        <taxon>Flavobacteriales</taxon>
        <taxon>Weeksellaceae</taxon>
    </lineage>
</organism>
<comment type="caution">
    <text evidence="1">The sequence shown here is derived from an EMBL/GenBank/DDBJ whole genome shotgun (WGS) entry which is preliminary data.</text>
</comment>
<name>A0ABQ2NI35_9FLAO</name>
<dbReference type="Pfam" id="PF02620">
    <property type="entry name" value="YceD"/>
    <property type="match status" value="1"/>
</dbReference>
<dbReference type="RefSeq" id="WP_188616874.1">
    <property type="nucleotide sequence ID" value="NZ_BMLV01000002.1"/>
</dbReference>
<evidence type="ECO:0000313" key="2">
    <source>
        <dbReference type="Proteomes" id="UP000620064"/>
    </source>
</evidence>
<evidence type="ECO:0000313" key="1">
    <source>
        <dbReference type="EMBL" id="GGP02816.1"/>
    </source>
</evidence>
<dbReference type="InterPro" id="IPR003772">
    <property type="entry name" value="YceD"/>
</dbReference>
<sequence>MDKLRNYEVAFSGLKNGKHNFKFKVEQPFFDLFETEQEFTNAHIDVDVELEKHTTFLEFDINTSGTVTLVCDISNEDFSHPISNNIKVLVKFGEEYDDSNEEVITIPSGDSSFNISQIIYEAVVLSIPMKKISPNVNEEDEYHKILEKFSPKSKEIEEKTEKVDPRWEVLKKLKDKN</sequence>